<evidence type="ECO:0000256" key="1">
    <source>
        <dbReference type="SAM" id="MobiDB-lite"/>
    </source>
</evidence>
<evidence type="ECO:0000313" key="2">
    <source>
        <dbReference type="EMBL" id="PZQ10197.1"/>
    </source>
</evidence>
<name>A0A2W5LS82_ANCNO</name>
<protein>
    <submittedName>
        <fullName evidence="2">Uncharacterized protein</fullName>
    </submittedName>
</protein>
<reference evidence="2 3" key="1">
    <citation type="submission" date="2017-08" db="EMBL/GenBank/DDBJ databases">
        <title>Infants hospitalized years apart are colonized by the same room-sourced microbial strains.</title>
        <authorList>
            <person name="Brooks B."/>
            <person name="Olm M.R."/>
            <person name="Firek B.A."/>
            <person name="Baker R."/>
            <person name="Thomas B.C."/>
            <person name="Morowitz M.J."/>
            <person name="Banfield J.F."/>
        </authorList>
    </citation>
    <scope>NUCLEOTIDE SEQUENCE [LARGE SCALE GENOMIC DNA]</scope>
    <source>
        <strain evidence="2">S2_005_003_R2_43</strain>
    </source>
</reference>
<gene>
    <name evidence="2" type="ORF">DI565_20085</name>
</gene>
<feature type="compositionally biased region" description="Basic and acidic residues" evidence="1">
    <location>
        <begin position="1"/>
        <end position="41"/>
    </location>
</feature>
<organism evidence="2 3">
    <name type="scientific">Ancylobacter novellus</name>
    <name type="common">Thiobacillus novellus</name>
    <dbReference type="NCBI Taxonomy" id="921"/>
    <lineage>
        <taxon>Bacteria</taxon>
        <taxon>Pseudomonadati</taxon>
        <taxon>Pseudomonadota</taxon>
        <taxon>Alphaproteobacteria</taxon>
        <taxon>Hyphomicrobiales</taxon>
        <taxon>Xanthobacteraceae</taxon>
        <taxon>Ancylobacter</taxon>
    </lineage>
</organism>
<dbReference type="Proteomes" id="UP000249577">
    <property type="component" value="Unassembled WGS sequence"/>
</dbReference>
<proteinExistence type="predicted"/>
<sequence length="62" mass="6575">MGAKPAAKERAKDRDRDEENGSESRHKKRPEGPHADPKNTNHDATPGAGTLPDGNEQDATGG</sequence>
<evidence type="ECO:0000313" key="3">
    <source>
        <dbReference type="Proteomes" id="UP000249577"/>
    </source>
</evidence>
<accession>A0A2W5LS82</accession>
<dbReference type="AlphaFoldDB" id="A0A2W5LS82"/>
<feature type="region of interest" description="Disordered" evidence="1">
    <location>
        <begin position="1"/>
        <end position="62"/>
    </location>
</feature>
<dbReference type="EMBL" id="QFPN01000018">
    <property type="protein sequence ID" value="PZQ10197.1"/>
    <property type="molecule type" value="Genomic_DNA"/>
</dbReference>
<comment type="caution">
    <text evidence="2">The sequence shown here is derived from an EMBL/GenBank/DDBJ whole genome shotgun (WGS) entry which is preliminary data.</text>
</comment>